<keyword evidence="2" id="KW-0548">Nucleotidyltransferase</keyword>
<evidence type="ECO:0000313" key="9">
    <source>
        <dbReference type="Proteomes" id="UP000550660"/>
    </source>
</evidence>
<feature type="non-terminal residue" evidence="8">
    <location>
        <position position="98"/>
    </location>
</feature>
<dbReference type="InterPro" id="IPR036397">
    <property type="entry name" value="RNaseH_sf"/>
</dbReference>
<comment type="caution">
    <text evidence="8">The sequence shown here is derived from an EMBL/GenBank/DDBJ whole genome shotgun (WGS) entry which is preliminary data.</text>
</comment>
<evidence type="ECO:0000259" key="7">
    <source>
        <dbReference type="PROSITE" id="PS50994"/>
    </source>
</evidence>
<dbReference type="PANTHER" id="PTHR41694">
    <property type="entry name" value="ENDOGENOUS RETROVIRUS GROUP K MEMBER POL PROTEIN"/>
    <property type="match status" value="1"/>
</dbReference>
<dbReference type="InterPro" id="IPR001584">
    <property type="entry name" value="Integrase_cat-core"/>
</dbReference>
<dbReference type="AlphaFoldDB" id="A0A7L0E2D5"/>
<name>A0A7L0E2D5_TROML</name>
<keyword evidence="5" id="KW-0378">Hydrolase</keyword>
<evidence type="ECO:0000256" key="4">
    <source>
        <dbReference type="ARBA" id="ARBA00022759"/>
    </source>
</evidence>
<dbReference type="PROSITE" id="PS50994">
    <property type="entry name" value="INTEGRASE"/>
    <property type="match status" value="1"/>
</dbReference>
<accession>A0A7L0E2D5</accession>
<evidence type="ECO:0000313" key="8">
    <source>
        <dbReference type="EMBL" id="NXJ77240.1"/>
    </source>
</evidence>
<dbReference type="GO" id="GO:0004519">
    <property type="term" value="F:endonuclease activity"/>
    <property type="evidence" value="ECO:0007669"/>
    <property type="project" value="UniProtKB-KW"/>
</dbReference>
<keyword evidence="1" id="KW-0808">Transferase</keyword>
<evidence type="ECO:0000256" key="1">
    <source>
        <dbReference type="ARBA" id="ARBA00022679"/>
    </source>
</evidence>
<protein>
    <submittedName>
        <fullName evidence="8">POK19 protein</fullName>
    </submittedName>
</protein>
<keyword evidence="9" id="KW-1185">Reference proteome</keyword>
<dbReference type="Proteomes" id="UP000550660">
    <property type="component" value="Unassembled WGS sequence"/>
</dbReference>
<evidence type="ECO:0000256" key="5">
    <source>
        <dbReference type="ARBA" id="ARBA00022801"/>
    </source>
</evidence>
<dbReference type="PANTHER" id="PTHR41694:SF3">
    <property type="entry name" value="RNA-DIRECTED DNA POLYMERASE-RELATED"/>
    <property type="match status" value="1"/>
</dbReference>
<evidence type="ECO:0000256" key="6">
    <source>
        <dbReference type="ARBA" id="ARBA00022918"/>
    </source>
</evidence>
<dbReference type="GO" id="GO:0016787">
    <property type="term" value="F:hydrolase activity"/>
    <property type="evidence" value="ECO:0007669"/>
    <property type="project" value="UniProtKB-KW"/>
</dbReference>
<dbReference type="SUPFAM" id="SSF53098">
    <property type="entry name" value="Ribonuclease H-like"/>
    <property type="match status" value="1"/>
</dbReference>
<keyword evidence="4" id="KW-0255">Endonuclease</keyword>
<dbReference type="InterPro" id="IPR012337">
    <property type="entry name" value="RNaseH-like_sf"/>
</dbReference>
<dbReference type="GO" id="GO:0003964">
    <property type="term" value="F:RNA-directed DNA polymerase activity"/>
    <property type="evidence" value="ECO:0007669"/>
    <property type="project" value="UniProtKB-KW"/>
</dbReference>
<evidence type="ECO:0000256" key="3">
    <source>
        <dbReference type="ARBA" id="ARBA00022722"/>
    </source>
</evidence>
<reference evidence="8 9" key="1">
    <citation type="submission" date="2019-09" db="EMBL/GenBank/DDBJ databases">
        <title>Bird 10,000 Genomes (B10K) Project - Family phase.</title>
        <authorList>
            <person name="Zhang G."/>
        </authorList>
    </citation>
    <scope>NUCLEOTIDE SEQUENCE [LARGE SCALE GENOMIC DNA]</scope>
    <source>
        <strain evidence="8">B10K-DU-007-40</strain>
        <tissue evidence="8">Mixed tissue sample</tissue>
    </source>
</reference>
<dbReference type="Gene3D" id="3.30.420.10">
    <property type="entry name" value="Ribonuclease H-like superfamily/Ribonuclease H"/>
    <property type="match status" value="1"/>
</dbReference>
<feature type="non-terminal residue" evidence="8">
    <location>
        <position position="1"/>
    </location>
</feature>
<dbReference type="EMBL" id="VXAG01000194">
    <property type="protein sequence ID" value="NXJ77240.1"/>
    <property type="molecule type" value="Genomic_DNA"/>
</dbReference>
<keyword evidence="3" id="KW-0540">Nuclease</keyword>
<dbReference type="GO" id="GO:0035613">
    <property type="term" value="F:RNA stem-loop binding"/>
    <property type="evidence" value="ECO:0007669"/>
    <property type="project" value="TreeGrafter"/>
</dbReference>
<organism evidence="8 9">
    <name type="scientific">Trogon melanurus</name>
    <name type="common">Black-tailed trogon</name>
    <dbReference type="NCBI Taxonomy" id="56311"/>
    <lineage>
        <taxon>Eukaryota</taxon>
        <taxon>Metazoa</taxon>
        <taxon>Chordata</taxon>
        <taxon>Craniata</taxon>
        <taxon>Vertebrata</taxon>
        <taxon>Euteleostomi</taxon>
        <taxon>Archelosauria</taxon>
        <taxon>Archosauria</taxon>
        <taxon>Dinosauria</taxon>
        <taxon>Saurischia</taxon>
        <taxon>Theropoda</taxon>
        <taxon>Coelurosauria</taxon>
        <taxon>Aves</taxon>
        <taxon>Neognathae</taxon>
        <taxon>Neoaves</taxon>
        <taxon>Telluraves</taxon>
        <taxon>Coraciimorphae</taxon>
        <taxon>Trogoniformes</taxon>
        <taxon>Trogonidae</taxon>
        <taxon>Trogon</taxon>
    </lineage>
</organism>
<gene>
    <name evidence="8" type="primary">Ervk19_0</name>
    <name evidence="8" type="ORF">TROMEL_R15441</name>
</gene>
<dbReference type="OrthoDB" id="9308938at2759"/>
<feature type="domain" description="Integrase catalytic" evidence="7">
    <location>
        <begin position="1"/>
        <end position="71"/>
    </location>
</feature>
<keyword evidence="6" id="KW-0695">RNA-directed DNA polymerase</keyword>
<evidence type="ECO:0000256" key="2">
    <source>
        <dbReference type="ARBA" id="ARBA00022695"/>
    </source>
</evidence>
<sequence>EVRHTTGIPHSPTGQAIVERANRTVKEYLAKQKQSDDMDVISRLSKVLFTLNFLSLTEGREEPAVVIHHSTIKERSPQAIPGLCVYHKNMRTGEWEGP</sequence>
<dbReference type="GO" id="GO:0015074">
    <property type="term" value="P:DNA integration"/>
    <property type="evidence" value="ECO:0007669"/>
    <property type="project" value="InterPro"/>
</dbReference>
<proteinExistence type="predicted"/>